<evidence type="ECO:0000313" key="3">
    <source>
        <dbReference type="EMBL" id="ODM07998.1"/>
    </source>
</evidence>
<protein>
    <recommendedName>
        <fullName evidence="8">DUF1294 domain-containing protein</fullName>
    </recommendedName>
</protein>
<sequence length="98" mass="10790">MNVILILLLYVIIVNIVGFAEMGIDKRRAKRGAFRIPEANLFLIAVIGGSIGCIAGMYAFRHKTKHKSFVFGMPAILIVQLAAILYLLLAAPVQFTLM</sequence>
<keyword evidence="1" id="KW-0812">Transmembrane</keyword>
<keyword evidence="1" id="KW-0472">Membrane</keyword>
<reference evidence="5 7" key="1">
    <citation type="submission" date="2016-07" db="EMBL/GenBank/DDBJ databases">
        <title>Characterization of isolates of Eisenbergiella tayi derived from blood cultures, using whole genome sequencing.</title>
        <authorList>
            <person name="Burdz T."/>
            <person name="Wiebe D."/>
            <person name="Huynh C."/>
            <person name="Bernard K."/>
        </authorList>
    </citation>
    <scope>NUCLEOTIDE SEQUENCE [LARGE SCALE GENOMIC DNA]</scope>
    <source>
        <strain evidence="2 5">NML 110608</strain>
        <strain evidence="3 7">NML 120489</strain>
    </source>
</reference>
<dbReference type="OrthoDB" id="1698854at2"/>
<evidence type="ECO:0000313" key="6">
    <source>
        <dbReference type="Proteomes" id="UP000094271"/>
    </source>
</evidence>
<evidence type="ECO:0000313" key="7">
    <source>
        <dbReference type="Proteomes" id="UP000095003"/>
    </source>
</evidence>
<evidence type="ECO:0000313" key="5">
    <source>
        <dbReference type="Proteomes" id="UP000094067"/>
    </source>
</evidence>
<dbReference type="EMBL" id="MCGI01000006">
    <property type="protein sequence ID" value="ODM07998.1"/>
    <property type="molecule type" value="Genomic_DNA"/>
</dbReference>
<evidence type="ECO:0008006" key="8">
    <source>
        <dbReference type="Google" id="ProtNLM"/>
    </source>
</evidence>
<keyword evidence="1" id="KW-1133">Transmembrane helix</keyword>
<evidence type="ECO:0000313" key="2">
    <source>
        <dbReference type="EMBL" id="ODM03137.1"/>
    </source>
</evidence>
<dbReference type="Proteomes" id="UP000094067">
    <property type="component" value="Unassembled WGS sequence"/>
</dbReference>
<evidence type="ECO:0000313" key="4">
    <source>
        <dbReference type="EMBL" id="ODR48373.1"/>
    </source>
</evidence>
<feature type="transmembrane region" description="Helical" evidence="1">
    <location>
        <begin position="69"/>
        <end position="89"/>
    </location>
</feature>
<gene>
    <name evidence="3" type="ORF">BEH84_05321</name>
    <name evidence="4" type="ORF">BEI59_20665</name>
    <name evidence="2" type="ORF">BEI61_03931</name>
</gene>
<dbReference type="InterPro" id="IPR012156">
    <property type="entry name" value="Cold_shock_CspA"/>
</dbReference>
<dbReference type="AlphaFoldDB" id="A0A1E3A3T4"/>
<dbReference type="RefSeq" id="WP_009250907.1">
    <property type="nucleotide sequence ID" value="NZ_BAABXS010000006.1"/>
</dbReference>
<organism evidence="2 5">
    <name type="scientific">Eisenbergiella tayi</name>
    <dbReference type="NCBI Taxonomy" id="1432052"/>
    <lineage>
        <taxon>Bacteria</taxon>
        <taxon>Bacillati</taxon>
        <taxon>Bacillota</taxon>
        <taxon>Clostridia</taxon>
        <taxon>Lachnospirales</taxon>
        <taxon>Lachnospiraceae</taxon>
        <taxon>Eisenbergiella</taxon>
    </lineage>
</organism>
<dbReference type="GeneID" id="93301195"/>
<comment type="caution">
    <text evidence="2">The sequence shown here is derived from an EMBL/GenBank/DDBJ whole genome shotgun (WGS) entry which is preliminary data.</text>
</comment>
<dbReference type="PIRSF" id="PIRSF002599">
    <property type="entry name" value="Cold_shock_A"/>
    <property type="match status" value="1"/>
</dbReference>
<name>A0A1E3A3T4_9FIRM</name>
<dbReference type="EMBL" id="MEHA01000017">
    <property type="protein sequence ID" value="ODR48373.1"/>
    <property type="molecule type" value="Genomic_DNA"/>
</dbReference>
<dbReference type="Proteomes" id="UP000094271">
    <property type="component" value="Unassembled WGS sequence"/>
</dbReference>
<dbReference type="Pfam" id="PF06961">
    <property type="entry name" value="DUF1294"/>
    <property type="match status" value="1"/>
</dbReference>
<dbReference type="InterPro" id="IPR010718">
    <property type="entry name" value="DUF1294"/>
</dbReference>
<proteinExistence type="predicted"/>
<dbReference type="EMBL" id="MCGH01000003">
    <property type="protein sequence ID" value="ODM03137.1"/>
    <property type="molecule type" value="Genomic_DNA"/>
</dbReference>
<reference evidence="4 6" key="2">
    <citation type="submission" date="2016-08" db="EMBL/GenBank/DDBJ databases">
        <authorList>
            <person name="Seilhamer J.J."/>
        </authorList>
    </citation>
    <scope>NUCLEOTIDE SEQUENCE [LARGE SCALE GENOMIC DNA]</scope>
    <source>
        <strain evidence="4 6">NML150140-1</strain>
    </source>
</reference>
<feature type="transmembrane region" description="Helical" evidence="1">
    <location>
        <begin position="41"/>
        <end position="60"/>
    </location>
</feature>
<dbReference type="GO" id="GO:0003676">
    <property type="term" value="F:nucleic acid binding"/>
    <property type="evidence" value="ECO:0007669"/>
    <property type="project" value="InterPro"/>
</dbReference>
<dbReference type="Proteomes" id="UP000095003">
    <property type="component" value="Unassembled WGS sequence"/>
</dbReference>
<accession>A0A1E3A3T4</accession>
<evidence type="ECO:0000256" key="1">
    <source>
        <dbReference type="SAM" id="Phobius"/>
    </source>
</evidence>